<evidence type="ECO:0000259" key="1">
    <source>
        <dbReference type="Pfam" id="PF05117"/>
    </source>
</evidence>
<dbReference type="InterPro" id="IPR009671">
    <property type="entry name" value="RraB_dom"/>
</dbReference>
<dbReference type="EMBL" id="BAABKY010000001">
    <property type="protein sequence ID" value="GAA5069537.1"/>
    <property type="molecule type" value="Genomic_DNA"/>
</dbReference>
<proteinExistence type="predicted"/>
<dbReference type="InterPro" id="IPR016097">
    <property type="entry name" value="DUF695"/>
</dbReference>
<protein>
    <submittedName>
        <fullName evidence="3">DUF695 domain-containing protein</fullName>
    </submittedName>
</protein>
<dbReference type="Pfam" id="PF06877">
    <property type="entry name" value="RraB"/>
    <property type="match status" value="1"/>
</dbReference>
<dbReference type="Gene3D" id="3.30.70.970">
    <property type="entry name" value="RraB-like"/>
    <property type="match status" value="1"/>
</dbReference>
<reference evidence="4" key="1">
    <citation type="journal article" date="2019" name="Int. J. Syst. Evol. Microbiol.">
        <title>The Global Catalogue of Microorganisms (GCM) 10K type strain sequencing project: providing services to taxonomists for standard genome sequencing and annotation.</title>
        <authorList>
            <consortium name="The Broad Institute Genomics Platform"/>
            <consortium name="The Broad Institute Genome Sequencing Center for Infectious Disease"/>
            <person name="Wu L."/>
            <person name="Ma J."/>
        </authorList>
    </citation>
    <scope>NUCLEOTIDE SEQUENCE [LARGE SCALE GENOMIC DNA]</scope>
    <source>
        <strain evidence="4">JCM 19212</strain>
    </source>
</reference>
<dbReference type="RefSeq" id="WP_158982837.1">
    <property type="nucleotide sequence ID" value="NZ_BAABKY010000001.1"/>
</dbReference>
<evidence type="ECO:0000313" key="4">
    <source>
        <dbReference type="Proteomes" id="UP001501083"/>
    </source>
</evidence>
<dbReference type="Proteomes" id="UP001501083">
    <property type="component" value="Unassembled WGS sequence"/>
</dbReference>
<accession>A0ABP9L1Y6</accession>
<name>A0ABP9L1Y6_9GAMM</name>
<feature type="domain" description="Regulator of ribonuclease activity B" evidence="2">
    <location>
        <begin position="145"/>
        <end position="245"/>
    </location>
</feature>
<evidence type="ECO:0000313" key="3">
    <source>
        <dbReference type="EMBL" id="GAA5069537.1"/>
    </source>
</evidence>
<evidence type="ECO:0000259" key="2">
    <source>
        <dbReference type="Pfam" id="PF06877"/>
    </source>
</evidence>
<gene>
    <name evidence="3" type="ORF">GCM10025759_06480</name>
</gene>
<sequence length="254" mass="29002">MSDEWDFYFCHVDDKPASIYVDVGLHGEVPLPALPDRAYLSVIMRQPRPDGLSSQEEFDALKALEDAIDEKLVSSRTVYVGRNTSDGRRDFWFYLADAAAWDAQAAEFMAAFPEYAYETDAEPDPEWSAYLEFLYPNEQGWDFITNRRVCERLEEDGDPLTEARDIEHWAYFPDAVSRDAFIARAQAMQFEVRELLEPDAEEERTDHGVRLSRRDVPSHRGIHDITVPLLRAANEAGGRYDGWETQCLPASPGA</sequence>
<keyword evidence="4" id="KW-1185">Reference proteome</keyword>
<feature type="domain" description="DUF695" evidence="1">
    <location>
        <begin position="3"/>
        <end position="135"/>
    </location>
</feature>
<comment type="caution">
    <text evidence="3">The sequence shown here is derived from an EMBL/GenBank/DDBJ whole genome shotgun (WGS) entry which is preliminary data.</text>
</comment>
<organism evidence="3 4">
    <name type="scientific">Lysobacter panacisoli</name>
    <dbReference type="NCBI Taxonomy" id="1255263"/>
    <lineage>
        <taxon>Bacteria</taxon>
        <taxon>Pseudomonadati</taxon>
        <taxon>Pseudomonadota</taxon>
        <taxon>Gammaproteobacteria</taxon>
        <taxon>Lysobacterales</taxon>
        <taxon>Lysobacteraceae</taxon>
        <taxon>Lysobacter</taxon>
    </lineage>
</organism>
<dbReference type="Pfam" id="PF05117">
    <property type="entry name" value="DUF695"/>
    <property type="match status" value="1"/>
</dbReference>
<dbReference type="SUPFAM" id="SSF89946">
    <property type="entry name" value="Hypothetical protein VC0424"/>
    <property type="match status" value="1"/>
</dbReference>
<dbReference type="InterPro" id="IPR036701">
    <property type="entry name" value="RraB-like_sf"/>
</dbReference>